<keyword evidence="3" id="KW-1185">Reference proteome</keyword>
<comment type="caution">
    <text evidence="2">The sequence shown here is derived from an EMBL/GenBank/DDBJ whole genome shotgun (WGS) entry which is preliminary data.</text>
</comment>
<accession>A0ABT6AYC3</accession>
<evidence type="ECO:0000256" key="1">
    <source>
        <dbReference type="SAM" id="MobiDB-lite"/>
    </source>
</evidence>
<feature type="region of interest" description="Disordered" evidence="1">
    <location>
        <begin position="74"/>
        <end position="103"/>
    </location>
</feature>
<evidence type="ECO:0000313" key="3">
    <source>
        <dbReference type="Proteomes" id="UP001216674"/>
    </source>
</evidence>
<sequence>MSISRNLFMGEQLQLDDADICIVARQEHAEQLPVKPHLLMFEVRLARCGIRPNTLRTRTRHLYAATLPPDRSRLRGGFGFGRNTGSGHRRARIFDHRPQGETA</sequence>
<proteinExistence type="predicted"/>
<dbReference type="RefSeq" id="WP_276267774.1">
    <property type="nucleotide sequence ID" value="NZ_JARJLM010000526.1"/>
</dbReference>
<organism evidence="2 3">
    <name type="scientific">Cupriavidus basilensis</name>
    <dbReference type="NCBI Taxonomy" id="68895"/>
    <lineage>
        <taxon>Bacteria</taxon>
        <taxon>Pseudomonadati</taxon>
        <taxon>Pseudomonadota</taxon>
        <taxon>Betaproteobacteria</taxon>
        <taxon>Burkholderiales</taxon>
        <taxon>Burkholderiaceae</taxon>
        <taxon>Cupriavidus</taxon>
    </lineage>
</organism>
<name>A0ABT6AYC3_9BURK</name>
<dbReference type="Proteomes" id="UP001216674">
    <property type="component" value="Unassembled WGS sequence"/>
</dbReference>
<gene>
    <name evidence="2" type="ORF">P3W85_32460</name>
</gene>
<feature type="compositionally biased region" description="Basic and acidic residues" evidence="1">
    <location>
        <begin position="92"/>
        <end position="103"/>
    </location>
</feature>
<dbReference type="EMBL" id="JARJLM010000526">
    <property type="protein sequence ID" value="MDF3837620.1"/>
    <property type="molecule type" value="Genomic_DNA"/>
</dbReference>
<reference evidence="2 3" key="1">
    <citation type="submission" date="2023-03" db="EMBL/GenBank/DDBJ databases">
        <title>Draft assemblies of triclosan tolerant bacteria isolated from returned activated sludge.</title>
        <authorList>
            <person name="Van Hamelsveld S."/>
        </authorList>
    </citation>
    <scope>NUCLEOTIDE SEQUENCE [LARGE SCALE GENOMIC DNA]</scope>
    <source>
        <strain evidence="2 3">GW210010_S58</strain>
    </source>
</reference>
<protein>
    <submittedName>
        <fullName evidence="2">Uncharacterized protein</fullName>
    </submittedName>
</protein>
<evidence type="ECO:0000313" key="2">
    <source>
        <dbReference type="EMBL" id="MDF3837620.1"/>
    </source>
</evidence>